<dbReference type="AlphaFoldDB" id="A0A8I1MHM6"/>
<organism evidence="1 3">
    <name type="scientific">Priestia flexa</name>
    <dbReference type="NCBI Taxonomy" id="86664"/>
    <lineage>
        <taxon>Bacteria</taxon>
        <taxon>Bacillati</taxon>
        <taxon>Bacillota</taxon>
        <taxon>Bacilli</taxon>
        <taxon>Bacillales</taxon>
        <taxon>Bacillaceae</taxon>
        <taxon>Priestia</taxon>
    </lineage>
</organism>
<name>A0A8I1MHM6_9BACI</name>
<dbReference type="EMBL" id="JAEMWV010000007">
    <property type="protein sequence ID" value="MBN8252778.1"/>
    <property type="molecule type" value="Genomic_DNA"/>
</dbReference>
<evidence type="ECO:0000313" key="2">
    <source>
        <dbReference type="EMBL" id="MDW8514831.1"/>
    </source>
</evidence>
<sequence length="212" mass="22893">MEKSKKLFLITISLVFLFSFLGPSFSYAENQEEISPEQLESLTSIDGTILDLIDRLPESVSDRGIEASANWLNKNKGKELSNIKFSSDSENMYITQTDSPQDNTSNNVVKAAGWAEAGACAVALGTAAVQALPWAKLLKLKKAAKVAGGLEKLFTKLINSYKHQRNLGYSKTNAAKRAVNIVANNFPKDLKDALLEVLGIGGAITACGVLLK</sequence>
<evidence type="ECO:0000313" key="3">
    <source>
        <dbReference type="Proteomes" id="UP000664578"/>
    </source>
</evidence>
<accession>A0A8I1MHM6</accession>
<dbReference type="EMBL" id="JAWUZT010000003">
    <property type="protein sequence ID" value="MDW8514831.1"/>
    <property type="molecule type" value="Genomic_DNA"/>
</dbReference>
<gene>
    <name evidence="1" type="ORF">JF537_14450</name>
    <name evidence="2" type="ORF">RIB56_01665</name>
</gene>
<evidence type="ECO:0000313" key="4">
    <source>
        <dbReference type="Proteomes" id="UP001284771"/>
    </source>
</evidence>
<dbReference type="RefSeq" id="WP_078990398.1">
    <property type="nucleotide sequence ID" value="NZ_CP016790.1"/>
</dbReference>
<dbReference type="KEGG" id="bfx:BC359_19065"/>
<protein>
    <submittedName>
        <fullName evidence="1">Uncharacterized protein</fullName>
    </submittedName>
</protein>
<keyword evidence="4" id="KW-1185">Reference proteome</keyword>
<proteinExistence type="predicted"/>
<dbReference type="GeneID" id="93680781"/>
<evidence type="ECO:0000313" key="1">
    <source>
        <dbReference type="EMBL" id="MBN8252778.1"/>
    </source>
</evidence>
<dbReference type="Proteomes" id="UP001284771">
    <property type="component" value="Unassembled WGS sequence"/>
</dbReference>
<reference evidence="2" key="3">
    <citation type="submission" date="2024-05" db="EMBL/GenBank/DDBJ databases">
        <title>Draft genomic sequences of Priestia flexa CCM isolated from the soil of an abandoned mine contaminated by free cyanide in the high Andean zone of Tacna, Peru.</title>
        <authorList>
            <person name="Caceda Quiroz C.J."/>
            <person name="Maraza Chooque G.J."/>
            <person name="Fora Quispe G.L."/>
            <person name="Carpio Mamani M."/>
        </authorList>
    </citation>
    <scope>NUCLEOTIDE SEQUENCE</scope>
    <source>
        <strain evidence="2">CCM</strain>
    </source>
</reference>
<dbReference type="Proteomes" id="UP000664578">
    <property type="component" value="Unassembled WGS sequence"/>
</dbReference>
<comment type="caution">
    <text evidence="1">The sequence shown here is derived from an EMBL/GenBank/DDBJ whole genome shotgun (WGS) entry which is preliminary data.</text>
</comment>
<reference evidence="4" key="2">
    <citation type="submission" date="2023-07" db="EMBL/GenBank/DDBJ databases">
        <title>Draft genomic sequences of Priestia flexa CCM isolated from the soil of an abandoned mine contaminated by free cyanide in the high Andean zone of Tacna, Peru.</title>
        <authorList>
            <person name="Caceda Quiroz C.J."/>
            <person name="Maraza Chooque G.J."/>
            <person name="Fora Quispe G.L."/>
            <person name="Carpio Mamani M."/>
        </authorList>
    </citation>
    <scope>NUCLEOTIDE SEQUENCE [LARGE SCALE GENOMIC DNA]</scope>
    <source>
        <strain evidence="4">CCM</strain>
    </source>
</reference>
<reference evidence="1" key="1">
    <citation type="submission" date="2020-12" db="EMBL/GenBank/DDBJ databases">
        <title>PHA producing bacteria isolated from mangrove.</title>
        <authorList>
            <person name="Zheng W."/>
            <person name="Yu S."/>
            <person name="Huang Y."/>
        </authorList>
    </citation>
    <scope>NUCLEOTIDE SEQUENCE</scope>
    <source>
        <strain evidence="1">GN22-4</strain>
    </source>
</reference>